<protein>
    <submittedName>
        <fullName evidence="1">Uncharacterized protein</fullName>
    </submittedName>
</protein>
<proteinExistence type="predicted"/>
<dbReference type="Proteomes" id="UP000272888">
    <property type="component" value="Unassembled WGS sequence"/>
</dbReference>
<organism evidence="1 2">
    <name type="scientific">Corallococcus llansteffanensis</name>
    <dbReference type="NCBI Taxonomy" id="2316731"/>
    <lineage>
        <taxon>Bacteria</taxon>
        <taxon>Pseudomonadati</taxon>
        <taxon>Myxococcota</taxon>
        <taxon>Myxococcia</taxon>
        <taxon>Myxococcales</taxon>
        <taxon>Cystobacterineae</taxon>
        <taxon>Myxococcaceae</taxon>
        <taxon>Corallococcus</taxon>
    </lineage>
</organism>
<evidence type="ECO:0000313" key="1">
    <source>
        <dbReference type="EMBL" id="RKH37945.1"/>
    </source>
</evidence>
<gene>
    <name evidence="1" type="ORF">D7V93_41575</name>
</gene>
<accession>A0A3A8N9W3</accession>
<dbReference type="EMBL" id="RAWB01000879">
    <property type="protein sequence ID" value="RKH37945.1"/>
    <property type="molecule type" value="Genomic_DNA"/>
</dbReference>
<dbReference type="AlphaFoldDB" id="A0A3A8N9W3"/>
<reference evidence="2" key="1">
    <citation type="submission" date="2018-09" db="EMBL/GenBank/DDBJ databases">
        <authorList>
            <person name="Livingstone P.G."/>
            <person name="Whitworth D.E."/>
        </authorList>
    </citation>
    <scope>NUCLEOTIDE SEQUENCE [LARGE SCALE GENOMIC DNA]</scope>
    <source>
        <strain evidence="2">CA051B</strain>
    </source>
</reference>
<keyword evidence="2" id="KW-1185">Reference proteome</keyword>
<name>A0A3A8N9W3_9BACT</name>
<sequence>MTPEEAAAEEAAALATVEAELGSCGTWSSWTNTGATTCDSMTTCGYYWACEASAKGDDAGSVAGGGSENLIPVCPPGESPVRRYNLGKSLQQSSYRVCFNEAGTYTHTEYQYQYVAGTCGC</sequence>
<evidence type="ECO:0000313" key="2">
    <source>
        <dbReference type="Proteomes" id="UP000272888"/>
    </source>
</evidence>
<comment type="caution">
    <text evidence="1">The sequence shown here is derived from an EMBL/GenBank/DDBJ whole genome shotgun (WGS) entry which is preliminary data.</text>
</comment>